<name>A0ABD0WBF0_DENTH</name>
<dbReference type="EMBL" id="JANQDX010000001">
    <property type="protein sequence ID" value="KAL0928588.1"/>
    <property type="molecule type" value="Genomic_DNA"/>
</dbReference>
<accession>A0ABD0WBF0</accession>
<dbReference type="Proteomes" id="UP001552299">
    <property type="component" value="Unassembled WGS sequence"/>
</dbReference>
<reference evidence="1 2" key="1">
    <citation type="journal article" date="2024" name="Plant Biotechnol. J.">
        <title>Dendrobium thyrsiflorum genome and its molecular insights into genes involved in important horticultural traits.</title>
        <authorList>
            <person name="Chen B."/>
            <person name="Wang J.Y."/>
            <person name="Zheng P.J."/>
            <person name="Li K.L."/>
            <person name="Liang Y.M."/>
            <person name="Chen X.F."/>
            <person name="Zhang C."/>
            <person name="Zhao X."/>
            <person name="He X."/>
            <person name="Zhang G.Q."/>
            <person name="Liu Z.J."/>
            <person name="Xu Q."/>
        </authorList>
    </citation>
    <scope>NUCLEOTIDE SEQUENCE [LARGE SCALE GENOMIC DNA]</scope>
    <source>
        <strain evidence="1">GZMU011</strain>
    </source>
</reference>
<keyword evidence="2" id="KW-1185">Reference proteome</keyword>
<evidence type="ECO:0000313" key="2">
    <source>
        <dbReference type="Proteomes" id="UP001552299"/>
    </source>
</evidence>
<sequence>MIYKFLLKFSQESGLNFNLQKCSFIPGKGTPIYKVHKKNFLFDKIFQSIFARLASWEFKLLFMSGRLVCDKMEKIFNKFFWGSSSESKRIHWRSWIACTGPGNLLIGIDCVIPSGWVNLFCNAVLGKGIVSFCKIIGRAIADSIVNIPLDLNMGDIMIFNKSKDSDFCPKYVWNAIRFRSTKLLVFDKIWSHNIPTIYSIFNWRLLNGFIPMD</sequence>
<proteinExistence type="predicted"/>
<protein>
    <submittedName>
        <fullName evidence="1">Uncharacterized protein</fullName>
    </submittedName>
</protein>
<evidence type="ECO:0000313" key="1">
    <source>
        <dbReference type="EMBL" id="KAL0928588.1"/>
    </source>
</evidence>
<dbReference type="AlphaFoldDB" id="A0ABD0WBF0"/>
<organism evidence="1 2">
    <name type="scientific">Dendrobium thyrsiflorum</name>
    <name type="common">Pinecone-like raceme dendrobium</name>
    <name type="synonym">Orchid</name>
    <dbReference type="NCBI Taxonomy" id="117978"/>
    <lineage>
        <taxon>Eukaryota</taxon>
        <taxon>Viridiplantae</taxon>
        <taxon>Streptophyta</taxon>
        <taxon>Embryophyta</taxon>
        <taxon>Tracheophyta</taxon>
        <taxon>Spermatophyta</taxon>
        <taxon>Magnoliopsida</taxon>
        <taxon>Liliopsida</taxon>
        <taxon>Asparagales</taxon>
        <taxon>Orchidaceae</taxon>
        <taxon>Epidendroideae</taxon>
        <taxon>Malaxideae</taxon>
        <taxon>Dendrobiinae</taxon>
        <taxon>Dendrobium</taxon>
    </lineage>
</organism>
<comment type="caution">
    <text evidence="1">The sequence shown here is derived from an EMBL/GenBank/DDBJ whole genome shotgun (WGS) entry which is preliminary data.</text>
</comment>
<gene>
    <name evidence="1" type="ORF">M5K25_000488</name>
</gene>